<dbReference type="AlphaFoldDB" id="A0A182P1D2"/>
<feature type="domain" description="MADF" evidence="2">
    <location>
        <begin position="193"/>
        <end position="286"/>
    </location>
</feature>
<dbReference type="Proteomes" id="UP000075885">
    <property type="component" value="Unassembled WGS sequence"/>
</dbReference>
<dbReference type="PANTHER" id="PTHR12243">
    <property type="entry name" value="MADF DOMAIN TRANSCRIPTION FACTOR"/>
    <property type="match status" value="1"/>
</dbReference>
<dbReference type="EnsemblMetazoa" id="AEPI000714-RA">
    <property type="protein sequence ID" value="AEPI000714-PA"/>
    <property type="gene ID" value="AEPI000714"/>
</dbReference>
<dbReference type="PANTHER" id="PTHR12243:SF69">
    <property type="entry name" value="SI:CH73-59F11.3"/>
    <property type="match status" value="1"/>
</dbReference>
<dbReference type="Pfam" id="PF10545">
    <property type="entry name" value="MADF_DNA_bdg"/>
    <property type="match status" value="3"/>
</dbReference>
<dbReference type="GO" id="GO:0006357">
    <property type="term" value="P:regulation of transcription by RNA polymerase II"/>
    <property type="evidence" value="ECO:0007669"/>
    <property type="project" value="TreeGrafter"/>
</dbReference>
<dbReference type="GO" id="GO:0005634">
    <property type="term" value="C:nucleus"/>
    <property type="evidence" value="ECO:0007669"/>
    <property type="project" value="TreeGrafter"/>
</dbReference>
<protein>
    <recommendedName>
        <fullName evidence="2">MADF domain-containing protein</fullName>
    </recommendedName>
</protein>
<keyword evidence="1" id="KW-0175">Coiled coil</keyword>
<dbReference type="VEuPathDB" id="VectorBase:AEPI000714"/>
<reference evidence="3" key="2">
    <citation type="submission" date="2020-05" db="UniProtKB">
        <authorList>
            <consortium name="EnsemblMetazoa"/>
        </authorList>
    </citation>
    <scope>IDENTIFICATION</scope>
    <source>
        <strain evidence="3">Epiroticus2</strain>
    </source>
</reference>
<keyword evidence="4" id="KW-1185">Reference proteome</keyword>
<dbReference type="InterPro" id="IPR039353">
    <property type="entry name" value="TF_Adf1"/>
</dbReference>
<evidence type="ECO:0000259" key="2">
    <source>
        <dbReference type="PROSITE" id="PS51029"/>
    </source>
</evidence>
<dbReference type="STRING" id="199890.A0A182P1D2"/>
<evidence type="ECO:0000313" key="4">
    <source>
        <dbReference type="Proteomes" id="UP000075885"/>
    </source>
</evidence>
<name>A0A182P1D2_9DIPT</name>
<dbReference type="PROSITE" id="PS51029">
    <property type="entry name" value="MADF"/>
    <property type="match status" value="3"/>
</dbReference>
<dbReference type="InterPro" id="IPR006578">
    <property type="entry name" value="MADF-dom"/>
</dbReference>
<evidence type="ECO:0000313" key="3">
    <source>
        <dbReference type="EnsemblMetazoa" id="AEPI000714-PA"/>
    </source>
</evidence>
<dbReference type="SMART" id="SM00595">
    <property type="entry name" value="MADF"/>
    <property type="match status" value="3"/>
</dbReference>
<proteinExistence type="predicted"/>
<dbReference type="GO" id="GO:0005667">
    <property type="term" value="C:transcription regulator complex"/>
    <property type="evidence" value="ECO:0007669"/>
    <property type="project" value="TreeGrafter"/>
</dbReference>
<feature type="domain" description="MADF" evidence="2">
    <location>
        <begin position="81"/>
        <end position="174"/>
    </location>
</feature>
<feature type="coiled-coil region" evidence="1">
    <location>
        <begin position="453"/>
        <end position="480"/>
    </location>
</feature>
<reference evidence="4" key="1">
    <citation type="submission" date="2013-03" db="EMBL/GenBank/DDBJ databases">
        <title>The Genome Sequence of Anopheles epiroticus epiroticus2.</title>
        <authorList>
            <consortium name="The Broad Institute Genomics Platform"/>
            <person name="Neafsey D.E."/>
            <person name="Howell P."/>
            <person name="Walker B."/>
            <person name="Young S.K."/>
            <person name="Zeng Q."/>
            <person name="Gargeya S."/>
            <person name="Fitzgerald M."/>
            <person name="Haas B."/>
            <person name="Abouelleil A."/>
            <person name="Allen A.W."/>
            <person name="Alvarado L."/>
            <person name="Arachchi H.M."/>
            <person name="Berlin A.M."/>
            <person name="Chapman S.B."/>
            <person name="Gainer-Dewar J."/>
            <person name="Goldberg J."/>
            <person name="Griggs A."/>
            <person name="Gujja S."/>
            <person name="Hansen M."/>
            <person name="Howarth C."/>
            <person name="Imamovic A."/>
            <person name="Ireland A."/>
            <person name="Larimer J."/>
            <person name="McCowan C."/>
            <person name="Murphy C."/>
            <person name="Pearson M."/>
            <person name="Poon T.W."/>
            <person name="Priest M."/>
            <person name="Roberts A."/>
            <person name="Saif S."/>
            <person name="Shea T."/>
            <person name="Sisk P."/>
            <person name="Sykes S."/>
            <person name="Wortman J."/>
            <person name="Nusbaum C."/>
            <person name="Birren B."/>
        </authorList>
    </citation>
    <scope>NUCLEOTIDE SEQUENCE [LARGE SCALE GENOMIC DNA]</scope>
    <source>
        <strain evidence="4">Epiroticus2</strain>
    </source>
</reference>
<feature type="domain" description="MADF" evidence="2">
    <location>
        <begin position="298"/>
        <end position="387"/>
    </location>
</feature>
<sequence length="569" mass="66129">MPVAIADLKPLINVLRRQLVACVRNQGNMNMHEEYDSEIEILVEYDPDPTINTTTSDTASSKRKAPSKELSCSISKEQTLEFIALVKSIPLLWDKTHIDYKNFKMMEKSWRSIASSMGVEVDVCKDKWISLRAQFRKIMRKIIDSRQPEAGMAKTYQSCWFAYDAMSFLNGSDGLDGEGKTDTSALSREKHLELITTVQSLPVLWNKAYRNIKRVRKLDAAWQLVASRVGLSVALCKEKWSVLRAHYYRIRKKNVKARLDKSRTESIPQPSWYAYEAMKFLDETFDQTYFLSNKVTIEFIEVVESYPLLWDKSHPYYKHGTKMEETWQLVADEMDLDVEDCREKWNSLRSQFLRIRKQILKAEGSNKPYQPRWFAYDAMKFLTNIVHSGKVKKRRLIAPFLSSRRTSGSCMVRETEDGFFLDSLDILDESENYLDNETDQYPTFDDLSNEEYLSDDSNDLEELEQQSKSNEDDLMEQIESCDDDRDSPQQIEAVEPSNSAASPVSQEYNIESFIKKLTQRLHQKEKSFLEEIGHELLKVVDRYPDGEHAKKMMAIRSDIQTSEESDELS</sequence>
<organism evidence="3 4">
    <name type="scientific">Anopheles epiroticus</name>
    <dbReference type="NCBI Taxonomy" id="199890"/>
    <lineage>
        <taxon>Eukaryota</taxon>
        <taxon>Metazoa</taxon>
        <taxon>Ecdysozoa</taxon>
        <taxon>Arthropoda</taxon>
        <taxon>Hexapoda</taxon>
        <taxon>Insecta</taxon>
        <taxon>Pterygota</taxon>
        <taxon>Neoptera</taxon>
        <taxon>Endopterygota</taxon>
        <taxon>Diptera</taxon>
        <taxon>Nematocera</taxon>
        <taxon>Culicoidea</taxon>
        <taxon>Culicidae</taxon>
        <taxon>Anophelinae</taxon>
        <taxon>Anopheles</taxon>
    </lineage>
</organism>
<accession>A0A182P1D2</accession>
<evidence type="ECO:0000256" key="1">
    <source>
        <dbReference type="SAM" id="Coils"/>
    </source>
</evidence>